<name>A0A371HXD3_MUCPR</name>
<dbReference type="GO" id="GO:0003723">
    <property type="term" value="F:RNA binding"/>
    <property type="evidence" value="ECO:0007669"/>
    <property type="project" value="TreeGrafter"/>
</dbReference>
<feature type="compositionally biased region" description="Polar residues" evidence="1">
    <location>
        <begin position="1"/>
        <end position="13"/>
    </location>
</feature>
<feature type="non-terminal residue" evidence="2">
    <location>
        <position position="1"/>
    </location>
</feature>
<protein>
    <submittedName>
        <fullName evidence="2">Protein RRC1</fullName>
    </submittedName>
</protein>
<evidence type="ECO:0000313" key="3">
    <source>
        <dbReference type="Proteomes" id="UP000257109"/>
    </source>
</evidence>
<feature type="compositionally biased region" description="Basic and acidic residues" evidence="1">
    <location>
        <begin position="22"/>
        <end position="39"/>
    </location>
</feature>
<sequence>SSFADARMSSFSITRKKTPFQKHREEEEAKKKRAEDETARLYAEFVESFQGDTTPGSKTFVRGGTINPNDRFKDDSEGEKSKDGVSGPKKGS</sequence>
<feature type="region of interest" description="Disordered" evidence="1">
    <location>
        <begin position="1"/>
        <end position="92"/>
    </location>
</feature>
<comment type="caution">
    <text evidence="2">The sequence shown here is derived from an EMBL/GenBank/DDBJ whole genome shotgun (WGS) entry which is preliminary data.</text>
</comment>
<dbReference type="STRING" id="157652.A0A371HXD3"/>
<evidence type="ECO:0000313" key="2">
    <source>
        <dbReference type="EMBL" id="RDY07451.1"/>
    </source>
</evidence>
<keyword evidence="3" id="KW-1185">Reference proteome</keyword>
<dbReference type="PANTHER" id="PTHR23140">
    <property type="entry name" value="RNA PROCESSING PROTEIN LD23810P"/>
    <property type="match status" value="1"/>
</dbReference>
<reference evidence="2" key="1">
    <citation type="submission" date="2018-05" db="EMBL/GenBank/DDBJ databases">
        <title>Draft genome of Mucuna pruriens seed.</title>
        <authorList>
            <person name="Nnadi N.E."/>
            <person name="Vos R."/>
            <person name="Hasami M.H."/>
            <person name="Devisetty U.K."/>
            <person name="Aguiy J.C."/>
        </authorList>
    </citation>
    <scope>NUCLEOTIDE SEQUENCE [LARGE SCALE GENOMIC DNA]</scope>
    <source>
        <strain evidence="2">JCA_2017</strain>
    </source>
</reference>
<organism evidence="2 3">
    <name type="scientific">Mucuna pruriens</name>
    <name type="common">Velvet bean</name>
    <name type="synonym">Dolichos pruriens</name>
    <dbReference type="NCBI Taxonomy" id="157652"/>
    <lineage>
        <taxon>Eukaryota</taxon>
        <taxon>Viridiplantae</taxon>
        <taxon>Streptophyta</taxon>
        <taxon>Embryophyta</taxon>
        <taxon>Tracheophyta</taxon>
        <taxon>Spermatophyta</taxon>
        <taxon>Magnoliopsida</taxon>
        <taxon>eudicotyledons</taxon>
        <taxon>Gunneridae</taxon>
        <taxon>Pentapetalae</taxon>
        <taxon>rosids</taxon>
        <taxon>fabids</taxon>
        <taxon>Fabales</taxon>
        <taxon>Fabaceae</taxon>
        <taxon>Papilionoideae</taxon>
        <taxon>50 kb inversion clade</taxon>
        <taxon>NPAAA clade</taxon>
        <taxon>indigoferoid/millettioid clade</taxon>
        <taxon>Phaseoleae</taxon>
        <taxon>Mucuna</taxon>
    </lineage>
</organism>
<feature type="non-terminal residue" evidence="2">
    <location>
        <position position="92"/>
    </location>
</feature>
<dbReference type="InterPro" id="IPR051485">
    <property type="entry name" value="SR-CTD_assoc_factor"/>
</dbReference>
<feature type="compositionally biased region" description="Basic and acidic residues" evidence="1">
    <location>
        <begin position="70"/>
        <end position="83"/>
    </location>
</feature>
<proteinExistence type="predicted"/>
<dbReference type="GO" id="GO:0005634">
    <property type="term" value="C:nucleus"/>
    <property type="evidence" value="ECO:0007669"/>
    <property type="project" value="TreeGrafter"/>
</dbReference>
<dbReference type="AlphaFoldDB" id="A0A371HXD3"/>
<evidence type="ECO:0000256" key="1">
    <source>
        <dbReference type="SAM" id="MobiDB-lite"/>
    </source>
</evidence>
<dbReference type="Proteomes" id="UP000257109">
    <property type="component" value="Unassembled WGS sequence"/>
</dbReference>
<gene>
    <name evidence="2" type="primary">RRC1</name>
    <name evidence="2" type="ORF">CR513_08434</name>
</gene>
<dbReference type="EMBL" id="QJKJ01001465">
    <property type="protein sequence ID" value="RDY07451.1"/>
    <property type="molecule type" value="Genomic_DNA"/>
</dbReference>
<dbReference type="OrthoDB" id="1693827at2759"/>
<dbReference type="PANTHER" id="PTHR23140:SF0">
    <property type="entry name" value="U2 SNRNP-ASSOCIATED SURP MOTIF-CONTAINING PROTEIN"/>
    <property type="match status" value="1"/>
</dbReference>
<accession>A0A371HXD3</accession>